<protein>
    <submittedName>
        <fullName evidence="1">Uncharacterized protein</fullName>
    </submittedName>
</protein>
<evidence type="ECO:0000313" key="2">
    <source>
        <dbReference type="Proteomes" id="UP001140096"/>
    </source>
</evidence>
<organism evidence="1 2">
    <name type="scientific">Coemansia furcata</name>
    <dbReference type="NCBI Taxonomy" id="417177"/>
    <lineage>
        <taxon>Eukaryota</taxon>
        <taxon>Fungi</taxon>
        <taxon>Fungi incertae sedis</taxon>
        <taxon>Zoopagomycota</taxon>
        <taxon>Kickxellomycotina</taxon>
        <taxon>Kickxellomycetes</taxon>
        <taxon>Kickxellales</taxon>
        <taxon>Kickxellaceae</taxon>
        <taxon>Coemansia</taxon>
    </lineage>
</organism>
<sequence length="201" mass="22063">MSFDTTSATALMKTLQAMGRANQALSHGADDKTRSEGPVSTDGSGQGPVVPRFRFVGSARTPNARTSEGVKGKGRFSFTTEELDSIYAQCGKQVPKWSALRAKYPPAESKFAHLQFTRDIQREIKQANIPYLGHDHHHDEVYSQIGAMAAHALAALSAGHNNRAIAILQIIVSAAMYEREKTRTRVKRRVSKALGVDLWPM</sequence>
<dbReference type="Proteomes" id="UP001140096">
    <property type="component" value="Unassembled WGS sequence"/>
</dbReference>
<proteinExistence type="predicted"/>
<reference evidence="1" key="1">
    <citation type="submission" date="2022-07" db="EMBL/GenBank/DDBJ databases">
        <title>Phylogenomic reconstructions and comparative analyses of Kickxellomycotina fungi.</title>
        <authorList>
            <person name="Reynolds N.K."/>
            <person name="Stajich J.E."/>
            <person name="Barry K."/>
            <person name="Grigoriev I.V."/>
            <person name="Crous P."/>
            <person name="Smith M.E."/>
        </authorList>
    </citation>
    <scope>NUCLEOTIDE SEQUENCE</scope>
    <source>
        <strain evidence="1">CBS 102833</strain>
    </source>
</reference>
<accession>A0ACC1LL07</accession>
<gene>
    <name evidence="1" type="ORF">H4S07_002413</name>
</gene>
<name>A0ACC1LL07_9FUNG</name>
<keyword evidence="2" id="KW-1185">Reference proteome</keyword>
<dbReference type="EMBL" id="JANBUP010000589">
    <property type="protein sequence ID" value="KAJ2810879.1"/>
    <property type="molecule type" value="Genomic_DNA"/>
</dbReference>
<evidence type="ECO:0000313" key="1">
    <source>
        <dbReference type="EMBL" id="KAJ2810879.1"/>
    </source>
</evidence>
<comment type="caution">
    <text evidence="1">The sequence shown here is derived from an EMBL/GenBank/DDBJ whole genome shotgun (WGS) entry which is preliminary data.</text>
</comment>